<evidence type="ECO:0000313" key="1">
    <source>
        <dbReference type="EMBL" id="KAJ8866642.1"/>
    </source>
</evidence>
<keyword evidence="2" id="KW-1185">Reference proteome</keyword>
<comment type="caution">
    <text evidence="1">The sequence shown here is derived from an EMBL/GenBank/DDBJ whole genome shotgun (WGS) entry which is preliminary data.</text>
</comment>
<organism evidence="1 2">
    <name type="scientific">Dryococelus australis</name>
    <dbReference type="NCBI Taxonomy" id="614101"/>
    <lineage>
        <taxon>Eukaryota</taxon>
        <taxon>Metazoa</taxon>
        <taxon>Ecdysozoa</taxon>
        <taxon>Arthropoda</taxon>
        <taxon>Hexapoda</taxon>
        <taxon>Insecta</taxon>
        <taxon>Pterygota</taxon>
        <taxon>Neoptera</taxon>
        <taxon>Polyneoptera</taxon>
        <taxon>Phasmatodea</taxon>
        <taxon>Verophasmatodea</taxon>
        <taxon>Anareolatae</taxon>
        <taxon>Phasmatidae</taxon>
        <taxon>Eurycanthinae</taxon>
        <taxon>Dryococelus</taxon>
    </lineage>
</organism>
<proteinExistence type="predicted"/>
<evidence type="ECO:0000313" key="2">
    <source>
        <dbReference type="Proteomes" id="UP001159363"/>
    </source>
</evidence>
<gene>
    <name evidence="1" type="ORF">PR048_032503</name>
</gene>
<reference evidence="1 2" key="1">
    <citation type="submission" date="2023-02" db="EMBL/GenBank/DDBJ databases">
        <title>LHISI_Scaffold_Assembly.</title>
        <authorList>
            <person name="Stuart O.P."/>
            <person name="Cleave R."/>
            <person name="Magrath M.J.L."/>
            <person name="Mikheyev A.S."/>
        </authorList>
    </citation>
    <scope>NUCLEOTIDE SEQUENCE [LARGE SCALE GENOMIC DNA]</scope>
    <source>
        <strain evidence="1">Daus_M_001</strain>
        <tissue evidence="1">Leg muscle</tissue>
    </source>
</reference>
<sequence>MYGPHTDAVYSNIGWLVNTSQGTHYNNWSAHEQGKVQNILNAVGVMKEVISFFSSSSKGNLVLCQNLGRQLVGLCATRWVERHDSVSQFCTALPKIAAALECVSMWKDGASSSKAKSLLCAIGESDFIVTVVCLSDLLITTLQLSRTLQKKNTGSQNS</sequence>
<name>A0ABQ9G3J7_9NEOP</name>
<dbReference type="EMBL" id="JARBHB010000016">
    <property type="protein sequence ID" value="KAJ8866642.1"/>
    <property type="molecule type" value="Genomic_DNA"/>
</dbReference>
<protein>
    <submittedName>
        <fullName evidence="1">Uncharacterized protein</fullName>
    </submittedName>
</protein>
<accession>A0ABQ9G3J7</accession>
<dbReference type="InterPro" id="IPR052958">
    <property type="entry name" value="IFN-induced_PKR_regulator"/>
</dbReference>
<dbReference type="PANTHER" id="PTHR46289:SF14">
    <property type="entry name" value="DUF4371 DOMAIN-CONTAINING PROTEIN"/>
    <property type="match status" value="1"/>
</dbReference>
<dbReference type="Proteomes" id="UP001159363">
    <property type="component" value="Chromosome 15"/>
</dbReference>
<dbReference type="PANTHER" id="PTHR46289">
    <property type="entry name" value="52 KDA REPRESSOR OF THE INHIBITOR OF THE PROTEIN KINASE-LIKE PROTEIN-RELATED"/>
    <property type="match status" value="1"/>
</dbReference>